<keyword evidence="6 7" id="KW-1015">Disulfide bond</keyword>
<dbReference type="GO" id="GO:0005199">
    <property type="term" value="F:structural constituent of cell wall"/>
    <property type="evidence" value="ECO:0007669"/>
    <property type="project" value="InterPro"/>
</dbReference>
<keyword evidence="4 7" id="KW-0964">Secreted</keyword>
<dbReference type="AlphaFoldDB" id="A0A9P5TJI0"/>
<feature type="signal peptide" evidence="7">
    <location>
        <begin position="1"/>
        <end position="19"/>
    </location>
</feature>
<keyword evidence="9" id="KW-1185">Reference proteome</keyword>
<gene>
    <name evidence="8" type="ORF">CPB84DRAFT_1749529</name>
</gene>
<dbReference type="Proteomes" id="UP000724874">
    <property type="component" value="Unassembled WGS sequence"/>
</dbReference>
<feature type="chain" id="PRO_5040539142" description="Hydrophobin" evidence="7">
    <location>
        <begin position="20"/>
        <end position="108"/>
    </location>
</feature>
<comment type="caution">
    <text evidence="8">The sequence shown here is derived from an EMBL/GenBank/DDBJ whole genome shotgun (WGS) entry which is preliminary data.</text>
</comment>
<dbReference type="PROSITE" id="PS00956">
    <property type="entry name" value="HYDROPHOBIN"/>
    <property type="match status" value="1"/>
</dbReference>
<dbReference type="CDD" id="cd23507">
    <property type="entry name" value="hydrophobin_I"/>
    <property type="match status" value="1"/>
</dbReference>
<dbReference type="OrthoDB" id="3036350at2759"/>
<dbReference type="GO" id="GO:0009277">
    <property type="term" value="C:fungal-type cell wall"/>
    <property type="evidence" value="ECO:0007669"/>
    <property type="project" value="InterPro"/>
</dbReference>
<proteinExistence type="inferred from homology"/>
<keyword evidence="5 7" id="KW-0732">Signal</keyword>
<evidence type="ECO:0000256" key="3">
    <source>
        <dbReference type="ARBA" id="ARBA00022512"/>
    </source>
</evidence>
<accession>A0A9P5TJI0</accession>
<keyword evidence="3 7" id="KW-0134">Cell wall</keyword>
<evidence type="ECO:0000256" key="6">
    <source>
        <dbReference type="ARBA" id="ARBA00023157"/>
    </source>
</evidence>
<evidence type="ECO:0000256" key="7">
    <source>
        <dbReference type="RuleBase" id="RU365009"/>
    </source>
</evidence>
<evidence type="ECO:0000256" key="1">
    <source>
        <dbReference type="ARBA" id="ARBA00004191"/>
    </source>
</evidence>
<dbReference type="EMBL" id="JADNYJ010000085">
    <property type="protein sequence ID" value="KAF8888400.1"/>
    <property type="molecule type" value="Genomic_DNA"/>
</dbReference>
<organism evidence="8 9">
    <name type="scientific">Gymnopilus junonius</name>
    <name type="common">Spectacular rustgill mushroom</name>
    <name type="synonym">Gymnopilus spectabilis subsp. junonius</name>
    <dbReference type="NCBI Taxonomy" id="109634"/>
    <lineage>
        <taxon>Eukaryota</taxon>
        <taxon>Fungi</taxon>
        <taxon>Dikarya</taxon>
        <taxon>Basidiomycota</taxon>
        <taxon>Agaricomycotina</taxon>
        <taxon>Agaricomycetes</taxon>
        <taxon>Agaricomycetidae</taxon>
        <taxon>Agaricales</taxon>
        <taxon>Agaricineae</taxon>
        <taxon>Hymenogastraceae</taxon>
        <taxon>Gymnopilus</taxon>
    </lineage>
</organism>
<name>A0A9P5TJI0_GYMJU</name>
<comment type="similarity">
    <text evidence="2 7">Belongs to the fungal hydrophobin family.</text>
</comment>
<dbReference type="InterPro" id="IPR019778">
    <property type="entry name" value="Class_I_Hydrophobin_CS"/>
</dbReference>
<evidence type="ECO:0000256" key="2">
    <source>
        <dbReference type="ARBA" id="ARBA00010446"/>
    </source>
</evidence>
<dbReference type="Pfam" id="PF01185">
    <property type="entry name" value="Hydrophobin"/>
    <property type="match status" value="1"/>
</dbReference>
<dbReference type="SMART" id="SM00075">
    <property type="entry name" value="HYDRO"/>
    <property type="match status" value="1"/>
</dbReference>
<reference evidence="8" key="1">
    <citation type="submission" date="2020-11" db="EMBL/GenBank/DDBJ databases">
        <authorList>
            <consortium name="DOE Joint Genome Institute"/>
            <person name="Ahrendt S."/>
            <person name="Riley R."/>
            <person name="Andreopoulos W."/>
            <person name="LaButti K."/>
            <person name="Pangilinan J."/>
            <person name="Ruiz-duenas F.J."/>
            <person name="Barrasa J.M."/>
            <person name="Sanchez-Garcia M."/>
            <person name="Camarero S."/>
            <person name="Miyauchi S."/>
            <person name="Serrano A."/>
            <person name="Linde D."/>
            <person name="Babiker R."/>
            <person name="Drula E."/>
            <person name="Ayuso-Fernandez I."/>
            <person name="Pacheco R."/>
            <person name="Padilla G."/>
            <person name="Ferreira P."/>
            <person name="Barriuso J."/>
            <person name="Kellner H."/>
            <person name="Castanera R."/>
            <person name="Alfaro M."/>
            <person name="Ramirez L."/>
            <person name="Pisabarro A.G."/>
            <person name="Kuo A."/>
            <person name="Tritt A."/>
            <person name="Lipzen A."/>
            <person name="He G."/>
            <person name="Yan M."/>
            <person name="Ng V."/>
            <person name="Cullen D."/>
            <person name="Martin F."/>
            <person name="Rosso M.-N."/>
            <person name="Henrissat B."/>
            <person name="Hibbett D."/>
            <person name="Martinez A.T."/>
            <person name="Grigoriev I.V."/>
        </authorList>
    </citation>
    <scope>NUCLEOTIDE SEQUENCE</scope>
    <source>
        <strain evidence="8">AH 44721</strain>
    </source>
</reference>
<evidence type="ECO:0000313" key="9">
    <source>
        <dbReference type="Proteomes" id="UP000724874"/>
    </source>
</evidence>
<comment type="subcellular location">
    <subcellularLocation>
        <location evidence="1 7">Secreted</location>
        <location evidence="1 7">Cell wall</location>
    </subcellularLocation>
</comment>
<evidence type="ECO:0000313" key="8">
    <source>
        <dbReference type="EMBL" id="KAF8888400.1"/>
    </source>
</evidence>
<sequence>MFSKLALFIAAAFAASAVAGPITDSCNTGPVQCCDSLNAPNSSSVADVLGLLGVVVGSLTGQVGLQCTPITGIGAGVGANCASTPVCCDKTFDNQLVGINCTPITINA</sequence>
<evidence type="ECO:0000256" key="4">
    <source>
        <dbReference type="ARBA" id="ARBA00022525"/>
    </source>
</evidence>
<protein>
    <recommendedName>
        <fullName evidence="7">Hydrophobin</fullName>
    </recommendedName>
</protein>
<evidence type="ECO:0000256" key="5">
    <source>
        <dbReference type="ARBA" id="ARBA00022729"/>
    </source>
</evidence>
<dbReference type="InterPro" id="IPR001338">
    <property type="entry name" value="Class_I_Hydrophobin"/>
</dbReference>